<evidence type="ECO:0000256" key="4">
    <source>
        <dbReference type="ARBA" id="ARBA00022741"/>
    </source>
</evidence>
<keyword evidence="5 14" id="KW-0418">Kinase</keyword>
<dbReference type="EC" id="2.7.11.1" evidence="1"/>
<evidence type="ECO:0000256" key="3">
    <source>
        <dbReference type="ARBA" id="ARBA00022679"/>
    </source>
</evidence>
<evidence type="ECO:0000313" key="15">
    <source>
        <dbReference type="Proteomes" id="UP000193411"/>
    </source>
</evidence>
<dbReference type="STRING" id="765915.A0A1Y2HU32"/>
<proteinExistence type="inferred from homology"/>
<dbReference type="GO" id="GO:0005524">
    <property type="term" value="F:ATP binding"/>
    <property type="evidence" value="ECO:0007669"/>
    <property type="project" value="UniProtKB-UniRule"/>
</dbReference>
<evidence type="ECO:0000256" key="6">
    <source>
        <dbReference type="ARBA" id="ARBA00022840"/>
    </source>
</evidence>
<evidence type="ECO:0000256" key="5">
    <source>
        <dbReference type="ARBA" id="ARBA00022777"/>
    </source>
</evidence>
<dbReference type="PANTHER" id="PTHR24343">
    <property type="entry name" value="SERINE/THREONINE KINASE"/>
    <property type="match status" value="1"/>
</dbReference>
<protein>
    <recommendedName>
        <fullName evidence="1">non-specific serine/threonine protein kinase</fullName>
        <ecNumber evidence="1">2.7.11.1</ecNumber>
    </recommendedName>
    <alternativeName>
        <fullName evidence="9">Halotolerance protein 4</fullName>
    </alternativeName>
</protein>
<dbReference type="Proteomes" id="UP000193411">
    <property type="component" value="Unassembled WGS sequence"/>
</dbReference>
<dbReference type="GO" id="GO:0004674">
    <property type="term" value="F:protein serine/threonine kinase activity"/>
    <property type="evidence" value="ECO:0007669"/>
    <property type="project" value="UniProtKB-KW"/>
</dbReference>
<dbReference type="Gene3D" id="1.10.510.10">
    <property type="entry name" value="Transferase(Phosphotransferase) domain 1"/>
    <property type="match status" value="1"/>
</dbReference>
<dbReference type="FunFam" id="1.10.510.10:FF:000183">
    <property type="entry name" value="Serine/threonine-protein kinase hal4"/>
    <property type="match status" value="1"/>
</dbReference>
<comment type="catalytic activity">
    <reaction evidence="8">
        <text>L-seryl-[protein] + ATP = O-phospho-L-seryl-[protein] + ADP + H(+)</text>
        <dbReference type="Rhea" id="RHEA:17989"/>
        <dbReference type="Rhea" id="RHEA-COMP:9863"/>
        <dbReference type="Rhea" id="RHEA-COMP:11604"/>
        <dbReference type="ChEBI" id="CHEBI:15378"/>
        <dbReference type="ChEBI" id="CHEBI:29999"/>
        <dbReference type="ChEBI" id="CHEBI:30616"/>
        <dbReference type="ChEBI" id="CHEBI:83421"/>
        <dbReference type="ChEBI" id="CHEBI:456216"/>
        <dbReference type="EC" id="2.7.11.1"/>
    </reaction>
</comment>
<dbReference type="InterPro" id="IPR008271">
    <property type="entry name" value="Ser/Thr_kinase_AS"/>
</dbReference>
<gene>
    <name evidence="14" type="ORF">BCR44DRAFT_1387997</name>
</gene>
<dbReference type="CDD" id="cd13994">
    <property type="entry name" value="STKc_HAL4_like"/>
    <property type="match status" value="1"/>
</dbReference>
<comment type="similarity">
    <text evidence="11">Belongs to the protein kinase superfamily.</text>
</comment>
<reference evidence="14 15" key="1">
    <citation type="submission" date="2016-07" db="EMBL/GenBank/DDBJ databases">
        <title>Pervasive Adenine N6-methylation of Active Genes in Fungi.</title>
        <authorList>
            <consortium name="DOE Joint Genome Institute"/>
            <person name="Mondo S.J."/>
            <person name="Dannebaum R.O."/>
            <person name="Kuo R.C."/>
            <person name="Labutti K."/>
            <person name="Haridas S."/>
            <person name="Kuo A."/>
            <person name="Salamov A."/>
            <person name="Ahrendt S.R."/>
            <person name="Lipzen A."/>
            <person name="Sullivan W."/>
            <person name="Andreopoulos W.B."/>
            <person name="Clum A."/>
            <person name="Lindquist E."/>
            <person name="Daum C."/>
            <person name="Ramamoorthy G.K."/>
            <person name="Gryganskyi A."/>
            <person name="Culley D."/>
            <person name="Magnuson J.K."/>
            <person name="James T.Y."/>
            <person name="O'Malley M.A."/>
            <person name="Stajich J.E."/>
            <person name="Spatafora J.W."/>
            <person name="Visel A."/>
            <person name="Grigoriev I.V."/>
        </authorList>
    </citation>
    <scope>NUCLEOTIDE SEQUENCE [LARGE SCALE GENOMIC DNA]</scope>
    <source>
        <strain evidence="14 15">PL171</strain>
    </source>
</reference>
<keyword evidence="15" id="KW-1185">Reference proteome</keyword>
<comment type="catalytic activity">
    <reaction evidence="7">
        <text>L-threonyl-[protein] + ATP = O-phospho-L-threonyl-[protein] + ADP + H(+)</text>
        <dbReference type="Rhea" id="RHEA:46608"/>
        <dbReference type="Rhea" id="RHEA-COMP:11060"/>
        <dbReference type="Rhea" id="RHEA-COMP:11605"/>
        <dbReference type="ChEBI" id="CHEBI:15378"/>
        <dbReference type="ChEBI" id="CHEBI:30013"/>
        <dbReference type="ChEBI" id="CHEBI:30616"/>
        <dbReference type="ChEBI" id="CHEBI:61977"/>
        <dbReference type="ChEBI" id="CHEBI:456216"/>
        <dbReference type="EC" id="2.7.11.1"/>
    </reaction>
</comment>
<name>A0A1Y2HU32_9FUNG</name>
<dbReference type="PROSITE" id="PS00107">
    <property type="entry name" value="PROTEIN_KINASE_ATP"/>
    <property type="match status" value="1"/>
</dbReference>
<organism evidence="14 15">
    <name type="scientific">Catenaria anguillulae PL171</name>
    <dbReference type="NCBI Taxonomy" id="765915"/>
    <lineage>
        <taxon>Eukaryota</taxon>
        <taxon>Fungi</taxon>
        <taxon>Fungi incertae sedis</taxon>
        <taxon>Blastocladiomycota</taxon>
        <taxon>Blastocladiomycetes</taxon>
        <taxon>Blastocladiales</taxon>
        <taxon>Catenariaceae</taxon>
        <taxon>Catenaria</taxon>
    </lineage>
</organism>
<keyword evidence="3" id="KW-0808">Transferase</keyword>
<sequence>MAGGGQGHGATGGGSGSNAGSASSSPQPAVQHPFTEKYGKCERGCIGKGATAVVRVAHKVSAFVDQVVAIKEFRRRRKHETEREYLKKVTAEFCISSSLHHVNIVQTLDLIQDEHHHWCEVMEYCAGGDLFSTIQSGLMDDAELECVWKQLMYGVCYLHESGVAHRDLKPENLLLDSHGRLKITDFGVSEVFKMGWESKPHLSEGICGSAPYIAPEVFENQKYDARKLDIWACGIIFYACKYGGIPWRQASSDDPNYATYLAALNSYARRTRASNASSWPPLDRLAPGCRDLMYRILDPDPNKRIDVHEIMQDPWFKSIRTC</sequence>
<evidence type="ECO:0000256" key="8">
    <source>
        <dbReference type="ARBA" id="ARBA00048679"/>
    </source>
</evidence>
<feature type="non-terminal residue" evidence="14">
    <location>
        <position position="322"/>
    </location>
</feature>
<keyword evidence="4 10" id="KW-0547">Nucleotide-binding</keyword>
<keyword evidence="2 11" id="KW-0723">Serine/threonine-protein kinase</keyword>
<feature type="domain" description="Protein kinase" evidence="13">
    <location>
        <begin position="40"/>
        <end position="316"/>
    </location>
</feature>
<dbReference type="PROSITE" id="PS00108">
    <property type="entry name" value="PROTEIN_KINASE_ST"/>
    <property type="match status" value="1"/>
</dbReference>
<dbReference type="PANTHER" id="PTHR24343:SF558">
    <property type="entry name" value="PROTEIN KINASE DOMAIN-CONTAINING PROTEIN"/>
    <property type="match status" value="1"/>
</dbReference>
<evidence type="ECO:0000256" key="10">
    <source>
        <dbReference type="PROSITE-ProRule" id="PRU10141"/>
    </source>
</evidence>
<evidence type="ECO:0000313" key="14">
    <source>
        <dbReference type="EMBL" id="ORZ38118.1"/>
    </source>
</evidence>
<dbReference type="GO" id="GO:0030003">
    <property type="term" value="P:intracellular monoatomic cation homeostasis"/>
    <property type="evidence" value="ECO:0007669"/>
    <property type="project" value="UniProtKB-ARBA"/>
</dbReference>
<dbReference type="InterPro" id="IPR011009">
    <property type="entry name" value="Kinase-like_dom_sf"/>
</dbReference>
<dbReference type="SMART" id="SM00220">
    <property type="entry name" value="S_TKc"/>
    <property type="match status" value="1"/>
</dbReference>
<evidence type="ECO:0000256" key="11">
    <source>
        <dbReference type="RuleBase" id="RU000304"/>
    </source>
</evidence>
<evidence type="ECO:0000259" key="13">
    <source>
        <dbReference type="PROSITE" id="PS50011"/>
    </source>
</evidence>
<dbReference type="EMBL" id="MCFL01000010">
    <property type="protein sequence ID" value="ORZ38118.1"/>
    <property type="molecule type" value="Genomic_DNA"/>
</dbReference>
<dbReference type="OrthoDB" id="6513151at2759"/>
<dbReference type="InterPro" id="IPR000719">
    <property type="entry name" value="Prot_kinase_dom"/>
</dbReference>
<feature type="binding site" evidence="10">
    <location>
        <position position="71"/>
    </location>
    <ligand>
        <name>ATP</name>
        <dbReference type="ChEBI" id="CHEBI:30616"/>
    </ligand>
</feature>
<dbReference type="PROSITE" id="PS50011">
    <property type="entry name" value="PROTEIN_KINASE_DOM"/>
    <property type="match status" value="1"/>
</dbReference>
<evidence type="ECO:0000256" key="12">
    <source>
        <dbReference type="SAM" id="MobiDB-lite"/>
    </source>
</evidence>
<evidence type="ECO:0000256" key="7">
    <source>
        <dbReference type="ARBA" id="ARBA00047899"/>
    </source>
</evidence>
<feature type="region of interest" description="Disordered" evidence="12">
    <location>
        <begin position="1"/>
        <end position="32"/>
    </location>
</feature>
<accession>A0A1Y2HU32</accession>
<dbReference type="Pfam" id="PF00069">
    <property type="entry name" value="Pkinase"/>
    <property type="match status" value="1"/>
</dbReference>
<keyword evidence="6 10" id="KW-0067">ATP-binding</keyword>
<dbReference type="GO" id="GO:0005829">
    <property type="term" value="C:cytosol"/>
    <property type="evidence" value="ECO:0007669"/>
    <property type="project" value="TreeGrafter"/>
</dbReference>
<comment type="caution">
    <text evidence="14">The sequence shown here is derived from an EMBL/GenBank/DDBJ whole genome shotgun (WGS) entry which is preliminary data.</text>
</comment>
<evidence type="ECO:0000256" key="2">
    <source>
        <dbReference type="ARBA" id="ARBA00022527"/>
    </source>
</evidence>
<evidence type="ECO:0000256" key="9">
    <source>
        <dbReference type="ARBA" id="ARBA00078109"/>
    </source>
</evidence>
<dbReference type="AlphaFoldDB" id="A0A1Y2HU32"/>
<evidence type="ECO:0000256" key="1">
    <source>
        <dbReference type="ARBA" id="ARBA00012513"/>
    </source>
</evidence>
<feature type="compositionally biased region" description="Gly residues" evidence="12">
    <location>
        <begin position="1"/>
        <end position="17"/>
    </location>
</feature>
<dbReference type="InterPro" id="IPR017441">
    <property type="entry name" value="Protein_kinase_ATP_BS"/>
</dbReference>
<dbReference type="SUPFAM" id="SSF56112">
    <property type="entry name" value="Protein kinase-like (PK-like)"/>
    <property type="match status" value="1"/>
</dbReference>